<reference evidence="2" key="1">
    <citation type="submission" date="2020-02" db="EMBL/GenBank/DDBJ databases">
        <authorList>
            <person name="Meier V. D."/>
        </authorList>
    </citation>
    <scope>NUCLEOTIDE SEQUENCE</scope>
    <source>
        <strain evidence="2">AVDCRST_MAG33</strain>
    </source>
</reference>
<protein>
    <submittedName>
        <fullName evidence="2">Two-component transcriptional response regulator, LuxR family</fullName>
    </submittedName>
</protein>
<organism evidence="2">
    <name type="scientific">uncultured Thermomicrobiales bacterium</name>
    <dbReference type="NCBI Taxonomy" id="1645740"/>
    <lineage>
        <taxon>Bacteria</taxon>
        <taxon>Pseudomonadati</taxon>
        <taxon>Thermomicrobiota</taxon>
        <taxon>Thermomicrobia</taxon>
        <taxon>Thermomicrobiales</taxon>
        <taxon>environmental samples</taxon>
    </lineage>
</organism>
<sequence length="262" mass="29800">DRDRSRGDDREGDPGPDRRTGAVVPSRTGWLSPARPRTRPGRQRRDRRGGLPAGRPDGTGRGPRRHDFPGVPRAGRRRRDAPPPPRAGHDHRRGQRERRRVVRGDPGRCLRLLRQGRRRAGADRPDPPVGDGRVRHQRATPRQALRRRPRPGPVPQRDEQFARPDECLRPPDRAGARHPAQRQRRDDQRRDRLRPRDQRPDGQEPRHVDPAQAGRQRPHPGGRDRPAPGVAVDRRPVLDHHHTSTDAAVDRAPLAQVVFVVL</sequence>
<feature type="compositionally biased region" description="Basic residues" evidence="1">
    <location>
        <begin position="89"/>
        <end position="101"/>
    </location>
</feature>
<proteinExistence type="predicted"/>
<feature type="compositionally biased region" description="Basic residues" evidence="1">
    <location>
        <begin position="135"/>
        <end position="150"/>
    </location>
</feature>
<feature type="compositionally biased region" description="Basic and acidic residues" evidence="1">
    <location>
        <begin position="156"/>
        <end position="175"/>
    </location>
</feature>
<feature type="compositionally biased region" description="Basic and acidic residues" evidence="1">
    <location>
        <begin position="183"/>
        <end position="209"/>
    </location>
</feature>
<feature type="compositionally biased region" description="Basic and acidic residues" evidence="1">
    <location>
        <begin position="1"/>
        <end position="20"/>
    </location>
</feature>
<dbReference type="AlphaFoldDB" id="A0A6J4VI75"/>
<name>A0A6J4VI75_9BACT</name>
<dbReference type="EMBL" id="CADCWK010000401">
    <property type="protein sequence ID" value="CAA9577056.1"/>
    <property type="molecule type" value="Genomic_DNA"/>
</dbReference>
<evidence type="ECO:0000256" key="1">
    <source>
        <dbReference type="SAM" id="MobiDB-lite"/>
    </source>
</evidence>
<feature type="compositionally biased region" description="Basic residues" evidence="1">
    <location>
        <begin position="36"/>
        <end position="47"/>
    </location>
</feature>
<feature type="region of interest" description="Disordered" evidence="1">
    <location>
        <begin position="1"/>
        <end position="252"/>
    </location>
</feature>
<evidence type="ECO:0000313" key="2">
    <source>
        <dbReference type="EMBL" id="CAA9577056.1"/>
    </source>
</evidence>
<accession>A0A6J4VI75</accession>
<feature type="non-terminal residue" evidence="2">
    <location>
        <position position="1"/>
    </location>
</feature>
<gene>
    <name evidence="2" type="ORF">AVDCRST_MAG33-3173</name>
</gene>
<feature type="compositionally biased region" description="Basic and acidic residues" evidence="1">
    <location>
        <begin position="221"/>
        <end position="244"/>
    </location>
</feature>
<feature type="non-terminal residue" evidence="2">
    <location>
        <position position="262"/>
    </location>
</feature>